<protein>
    <submittedName>
        <fullName evidence="2">Relaxase/mobilization nuclease domain-containing protein</fullName>
    </submittedName>
</protein>
<sequence length="169" mass="19898">MAVVKMMESYYMGPNGVAALIKYIVNPEKTYGLFGGYGIGSDNPDMIVYQMQQIKSWNHKEEVYKHRQMRHFIVSFEEGSGITPDMAYRIGFEVSKFYGDRYQVCYGVHQNEPNLHIHFGVNTVNYRTGRMYREELNELEHLKAYVDTVVDYEMGIRRIRYGIEFMDLM</sequence>
<dbReference type="Proteomes" id="UP000708338">
    <property type="component" value="Unassembled WGS sequence"/>
</dbReference>
<organism evidence="2 3">
    <name type="scientific">Enterocloster citroniae</name>
    <dbReference type="NCBI Taxonomy" id="358743"/>
    <lineage>
        <taxon>Bacteria</taxon>
        <taxon>Bacillati</taxon>
        <taxon>Bacillota</taxon>
        <taxon>Clostridia</taxon>
        <taxon>Lachnospirales</taxon>
        <taxon>Lachnospiraceae</taxon>
        <taxon>Enterocloster</taxon>
    </lineage>
</organism>
<dbReference type="RefSeq" id="WP_215630313.1">
    <property type="nucleotide sequence ID" value="NZ_WQPS01000065.1"/>
</dbReference>
<evidence type="ECO:0000259" key="1">
    <source>
        <dbReference type="Pfam" id="PF03432"/>
    </source>
</evidence>
<dbReference type="EMBL" id="WQPS01000065">
    <property type="protein sequence ID" value="MBT9812703.1"/>
    <property type="molecule type" value="Genomic_DNA"/>
</dbReference>
<feature type="domain" description="MobA/VirD2-like nuclease" evidence="1">
    <location>
        <begin position="23"/>
        <end position="148"/>
    </location>
</feature>
<comment type="caution">
    <text evidence="2">The sequence shown here is derived from an EMBL/GenBank/DDBJ whole genome shotgun (WGS) entry which is preliminary data.</text>
</comment>
<proteinExistence type="predicted"/>
<evidence type="ECO:0000313" key="2">
    <source>
        <dbReference type="EMBL" id="MBT9812703.1"/>
    </source>
</evidence>
<dbReference type="AlphaFoldDB" id="A0AA41FJH6"/>
<evidence type="ECO:0000313" key="3">
    <source>
        <dbReference type="Proteomes" id="UP000708338"/>
    </source>
</evidence>
<dbReference type="Pfam" id="PF03432">
    <property type="entry name" value="Relaxase"/>
    <property type="match status" value="1"/>
</dbReference>
<reference evidence="2" key="1">
    <citation type="journal article" date="2021" name="Gut Microbes">
        <title>A synthetic consortium of 100 gut commensals modulates the composition and function in a colon model of the microbiome of elderly subjects.</title>
        <authorList>
            <person name="Perez M."/>
            <person name="Ntemiri A."/>
            <person name="Tan H."/>
            <person name="Harris H.M.B."/>
            <person name="Roager H.M."/>
            <person name="Ribiere C."/>
            <person name="O'Toole P.W."/>
        </authorList>
    </citation>
    <scope>NUCLEOTIDE SEQUENCE</scope>
    <source>
        <strain evidence="2">MCC335</strain>
    </source>
</reference>
<accession>A0AA41FJH6</accession>
<gene>
    <name evidence="2" type="ORF">GPL26_24200</name>
</gene>
<dbReference type="InterPro" id="IPR005094">
    <property type="entry name" value="Endonuclease_MobA/VirD2"/>
</dbReference>
<name>A0AA41FJH6_9FIRM</name>